<dbReference type="SUPFAM" id="SSF53474">
    <property type="entry name" value="alpha/beta-Hydrolases"/>
    <property type="match status" value="1"/>
</dbReference>
<evidence type="ECO:0000313" key="3">
    <source>
        <dbReference type="Proteomes" id="UP000246352"/>
    </source>
</evidence>
<comment type="caution">
    <text evidence="2">The sequence shown here is derived from an EMBL/GenBank/DDBJ whole genome shotgun (WGS) entry which is preliminary data.</text>
</comment>
<dbReference type="Proteomes" id="UP000246352">
    <property type="component" value="Unassembled WGS sequence"/>
</dbReference>
<evidence type="ECO:0000313" key="2">
    <source>
        <dbReference type="EMBL" id="PWW01528.1"/>
    </source>
</evidence>
<dbReference type="InterPro" id="IPR029058">
    <property type="entry name" value="AB_hydrolase_fold"/>
</dbReference>
<dbReference type="EMBL" id="QGTR01000002">
    <property type="protein sequence ID" value="PWW01528.1"/>
    <property type="molecule type" value="Genomic_DNA"/>
</dbReference>
<keyword evidence="3" id="KW-1185">Reference proteome</keyword>
<reference evidence="2 3" key="1">
    <citation type="submission" date="2018-05" db="EMBL/GenBank/DDBJ databases">
        <title>Genomic Encyclopedia of Type Strains, Phase IV (KMG-IV): sequencing the most valuable type-strain genomes for metagenomic binning, comparative biology and taxonomic classification.</title>
        <authorList>
            <person name="Goeker M."/>
        </authorList>
    </citation>
    <scope>NUCLEOTIDE SEQUENCE [LARGE SCALE GENOMIC DNA]</scope>
    <source>
        <strain evidence="2 3">DSM 16791</strain>
    </source>
</reference>
<name>A0A317PN91_9HYPH</name>
<dbReference type="Gene3D" id="3.40.50.1820">
    <property type="entry name" value="alpha/beta hydrolase"/>
    <property type="match status" value="1"/>
</dbReference>
<gene>
    <name evidence="2" type="ORF">DFR52_102190</name>
</gene>
<feature type="domain" description="AB hydrolase-1" evidence="1">
    <location>
        <begin position="36"/>
        <end position="134"/>
    </location>
</feature>
<proteinExistence type="predicted"/>
<dbReference type="PANTHER" id="PTHR43194">
    <property type="entry name" value="HYDROLASE ALPHA/BETA FOLD FAMILY"/>
    <property type="match status" value="1"/>
</dbReference>
<dbReference type="Pfam" id="PF00561">
    <property type="entry name" value="Abhydrolase_1"/>
    <property type="match status" value="1"/>
</dbReference>
<dbReference type="AlphaFoldDB" id="A0A317PN91"/>
<accession>A0A317PN91</accession>
<keyword evidence="2" id="KW-0378">Hydrolase</keyword>
<evidence type="ECO:0000259" key="1">
    <source>
        <dbReference type="Pfam" id="PF00561"/>
    </source>
</evidence>
<sequence length="281" mass="30082">MGSRNMASAASRHDMIMRRIDTGRIALNVREAGDGPLMLFFHGITANSGTLAPLAVRFADRFTAIAVDQRGHGLSDKPDDGYGAADFAEDIAALIRALDRGPAILVGHSLGSRNSVTVAAKYPGLVRSVVAIDFTPFIEAEVFDALESRVNAGDRLFKDLPAVEAYLAGRYPNIPAGAIRIRAETGYHEVDGGLRPLASASAMAQIATGLRADLTQAYREVTRPVLLMRGAESRLVSAEALAETSRLRPDLPVVVVPGADHYVNEVSPDITYRAITNFIEA</sequence>
<protein>
    <submittedName>
        <fullName evidence="2">2-(Acetamidomethylene)succinate hydrolase</fullName>
    </submittedName>
</protein>
<organism evidence="2 3">
    <name type="scientific">Hoeflea marina</name>
    <dbReference type="NCBI Taxonomy" id="274592"/>
    <lineage>
        <taxon>Bacteria</taxon>
        <taxon>Pseudomonadati</taxon>
        <taxon>Pseudomonadota</taxon>
        <taxon>Alphaproteobacteria</taxon>
        <taxon>Hyphomicrobiales</taxon>
        <taxon>Rhizobiaceae</taxon>
        <taxon>Hoeflea</taxon>
    </lineage>
</organism>
<dbReference type="GO" id="GO:0016787">
    <property type="term" value="F:hydrolase activity"/>
    <property type="evidence" value="ECO:0007669"/>
    <property type="project" value="UniProtKB-KW"/>
</dbReference>
<dbReference type="PANTHER" id="PTHR43194:SF2">
    <property type="entry name" value="PEROXISOMAL MEMBRANE PROTEIN LPX1"/>
    <property type="match status" value="1"/>
</dbReference>
<dbReference type="InterPro" id="IPR050228">
    <property type="entry name" value="Carboxylesterase_BioH"/>
</dbReference>
<dbReference type="PRINTS" id="PR00111">
    <property type="entry name" value="ABHYDROLASE"/>
</dbReference>
<dbReference type="InterPro" id="IPR000073">
    <property type="entry name" value="AB_hydrolase_1"/>
</dbReference>